<dbReference type="AlphaFoldDB" id="A0A1F4YGP1"/>
<evidence type="ECO:0000313" key="5">
    <source>
        <dbReference type="EMBL" id="OGC93048.1"/>
    </source>
</evidence>
<comment type="subcellular location">
    <subcellularLocation>
        <location evidence="3">Cytoplasm</location>
    </subcellularLocation>
</comment>
<dbReference type="InterPro" id="IPR000740">
    <property type="entry name" value="GrpE"/>
</dbReference>
<dbReference type="SUPFAM" id="SSF58014">
    <property type="entry name" value="Coiled-coil domain of nucleotide exchange factor GrpE"/>
    <property type="match status" value="1"/>
</dbReference>
<accession>A0A1F4YGP1</accession>
<name>A0A1F4YGP1_9BACT</name>
<comment type="function">
    <text evidence="3">Participates actively in the response to hyperosmotic and heat shock by preventing the aggregation of stress-denatured proteins, in association with DnaK and GrpE. It is the nucleotide exchange factor for DnaK and may function as a thermosensor. Unfolded proteins bind initially to DnaJ; upon interaction with the DnaJ-bound protein, DnaK hydrolyzes its bound ATP, resulting in the formation of a stable complex. GrpE releases ADP from DnaK; ATP binding to DnaK triggers the release of the substrate protein, thus completing the reaction cycle. Several rounds of ATP-dependent interactions between DnaJ, DnaK and GrpE are required for fully efficient folding.</text>
</comment>
<proteinExistence type="inferred from homology"/>
<keyword evidence="2 3" id="KW-0143">Chaperone</keyword>
<dbReference type="GO" id="GO:0000774">
    <property type="term" value="F:adenyl-nucleotide exchange factor activity"/>
    <property type="evidence" value="ECO:0007669"/>
    <property type="project" value="InterPro"/>
</dbReference>
<dbReference type="Proteomes" id="UP000178176">
    <property type="component" value="Unassembled WGS sequence"/>
</dbReference>
<dbReference type="CDD" id="cd00446">
    <property type="entry name" value="GrpE"/>
    <property type="match status" value="1"/>
</dbReference>
<evidence type="ECO:0000256" key="4">
    <source>
        <dbReference type="RuleBase" id="RU004478"/>
    </source>
</evidence>
<dbReference type="Gene3D" id="2.30.22.10">
    <property type="entry name" value="Head domain of nucleotide exchange factor GrpE"/>
    <property type="match status" value="1"/>
</dbReference>
<dbReference type="PANTHER" id="PTHR21237">
    <property type="entry name" value="GRPE PROTEIN"/>
    <property type="match status" value="1"/>
</dbReference>
<keyword evidence="3" id="KW-0963">Cytoplasm</keyword>
<organism evidence="5 6">
    <name type="scientific">Candidatus Amesbacteria bacterium RIFCSPHIGHO2_01_FULL_48_32b</name>
    <dbReference type="NCBI Taxonomy" id="1797253"/>
    <lineage>
        <taxon>Bacteria</taxon>
        <taxon>Candidatus Amesiibacteriota</taxon>
    </lineage>
</organism>
<sequence>MKSKKTIADDNHQVLIKSLQDQISSLDENWKRALADYQNLVKRVEADKKDFVQFANMNLLAKLIPVLDILKLAAQHSQDSGIKMAVSQFRDVLSSENVQEILPAPGDSFNHQFHECLETLPGEPDNTIVEVTSAGYKIDKFIIRPARVKVYKKV</sequence>
<evidence type="ECO:0000256" key="2">
    <source>
        <dbReference type="ARBA" id="ARBA00023186"/>
    </source>
</evidence>
<dbReference type="GO" id="GO:0006457">
    <property type="term" value="P:protein folding"/>
    <property type="evidence" value="ECO:0007669"/>
    <property type="project" value="InterPro"/>
</dbReference>
<dbReference type="GO" id="GO:0051082">
    <property type="term" value="F:unfolded protein binding"/>
    <property type="evidence" value="ECO:0007669"/>
    <property type="project" value="TreeGrafter"/>
</dbReference>
<keyword evidence="3" id="KW-0346">Stress response</keyword>
<dbReference type="GO" id="GO:0042803">
    <property type="term" value="F:protein homodimerization activity"/>
    <property type="evidence" value="ECO:0007669"/>
    <property type="project" value="InterPro"/>
</dbReference>
<evidence type="ECO:0000313" key="6">
    <source>
        <dbReference type="Proteomes" id="UP000178176"/>
    </source>
</evidence>
<comment type="similarity">
    <text evidence="1 3 4">Belongs to the GrpE family.</text>
</comment>
<dbReference type="GO" id="GO:0051087">
    <property type="term" value="F:protein-folding chaperone binding"/>
    <property type="evidence" value="ECO:0007669"/>
    <property type="project" value="InterPro"/>
</dbReference>
<dbReference type="EMBL" id="MEXH01000002">
    <property type="protein sequence ID" value="OGC93048.1"/>
    <property type="molecule type" value="Genomic_DNA"/>
</dbReference>
<evidence type="ECO:0000256" key="3">
    <source>
        <dbReference type="HAMAP-Rule" id="MF_01151"/>
    </source>
</evidence>
<comment type="subunit">
    <text evidence="3">Homodimer.</text>
</comment>
<dbReference type="InterPro" id="IPR013805">
    <property type="entry name" value="GrpE_CC"/>
</dbReference>
<reference evidence="5 6" key="1">
    <citation type="journal article" date="2016" name="Nat. Commun.">
        <title>Thousands of microbial genomes shed light on interconnected biogeochemical processes in an aquifer system.</title>
        <authorList>
            <person name="Anantharaman K."/>
            <person name="Brown C.T."/>
            <person name="Hug L.A."/>
            <person name="Sharon I."/>
            <person name="Castelle C.J."/>
            <person name="Probst A.J."/>
            <person name="Thomas B.C."/>
            <person name="Singh A."/>
            <person name="Wilkins M.J."/>
            <person name="Karaoz U."/>
            <person name="Brodie E.L."/>
            <person name="Williams K.H."/>
            <person name="Hubbard S.S."/>
            <person name="Banfield J.F."/>
        </authorList>
    </citation>
    <scope>NUCLEOTIDE SEQUENCE [LARGE SCALE GENOMIC DNA]</scope>
</reference>
<evidence type="ECO:0000256" key="1">
    <source>
        <dbReference type="ARBA" id="ARBA00009054"/>
    </source>
</evidence>
<dbReference type="PRINTS" id="PR00773">
    <property type="entry name" value="GRPEPROTEIN"/>
</dbReference>
<dbReference type="Gene3D" id="3.90.20.20">
    <property type="match status" value="1"/>
</dbReference>
<dbReference type="PANTHER" id="PTHR21237:SF23">
    <property type="entry name" value="GRPE PROTEIN HOMOLOG, MITOCHONDRIAL"/>
    <property type="match status" value="1"/>
</dbReference>
<comment type="caution">
    <text evidence="5">The sequence shown here is derived from an EMBL/GenBank/DDBJ whole genome shotgun (WGS) entry which is preliminary data.</text>
</comment>
<dbReference type="GO" id="GO:0005737">
    <property type="term" value="C:cytoplasm"/>
    <property type="evidence" value="ECO:0007669"/>
    <property type="project" value="UniProtKB-SubCell"/>
</dbReference>
<dbReference type="Pfam" id="PF01025">
    <property type="entry name" value="GrpE"/>
    <property type="match status" value="1"/>
</dbReference>
<dbReference type="InterPro" id="IPR009012">
    <property type="entry name" value="GrpE_head"/>
</dbReference>
<protein>
    <recommendedName>
        <fullName evidence="3">Protein GrpE</fullName>
    </recommendedName>
    <alternativeName>
        <fullName evidence="3">HSP-70 cofactor</fullName>
    </alternativeName>
</protein>
<dbReference type="SUPFAM" id="SSF51064">
    <property type="entry name" value="Head domain of nucleotide exchange factor GrpE"/>
    <property type="match status" value="1"/>
</dbReference>
<dbReference type="HAMAP" id="MF_01151">
    <property type="entry name" value="GrpE"/>
    <property type="match status" value="1"/>
</dbReference>
<gene>
    <name evidence="3" type="primary">grpE</name>
    <name evidence="5" type="ORF">A2876_00680</name>
</gene>